<dbReference type="SMART" id="SM00387">
    <property type="entry name" value="HATPase_c"/>
    <property type="match status" value="1"/>
</dbReference>
<keyword evidence="7" id="KW-0963">Cytoplasm</keyword>
<evidence type="ECO:0000256" key="14">
    <source>
        <dbReference type="ARBA" id="ARBA00024827"/>
    </source>
</evidence>
<evidence type="ECO:0000256" key="9">
    <source>
        <dbReference type="ARBA" id="ARBA00022723"/>
    </source>
</evidence>
<dbReference type="EMBL" id="FMZE01000012">
    <property type="protein sequence ID" value="SDD79352.1"/>
    <property type="molecule type" value="Genomic_DNA"/>
</dbReference>
<dbReference type="PROSITE" id="PS50109">
    <property type="entry name" value="HIS_KIN"/>
    <property type="match status" value="1"/>
</dbReference>
<evidence type="ECO:0000256" key="12">
    <source>
        <dbReference type="ARBA" id="ARBA00023012"/>
    </source>
</evidence>
<keyword evidence="13" id="KW-0411">Iron-sulfur</keyword>
<dbReference type="PANTHER" id="PTHR24421:SF62">
    <property type="entry name" value="SENSORY TRANSDUCTION HISTIDINE KINASE"/>
    <property type="match status" value="1"/>
</dbReference>
<keyword evidence="6" id="KW-0004">4Fe-4S</keyword>
<dbReference type="InterPro" id="IPR036890">
    <property type="entry name" value="HATPase_C_sf"/>
</dbReference>
<dbReference type="InterPro" id="IPR003594">
    <property type="entry name" value="HATPase_dom"/>
</dbReference>
<evidence type="ECO:0000256" key="4">
    <source>
        <dbReference type="ARBA" id="ARBA00012438"/>
    </source>
</evidence>
<dbReference type="GO" id="GO:0016020">
    <property type="term" value="C:membrane"/>
    <property type="evidence" value="ECO:0007669"/>
    <property type="project" value="InterPro"/>
</dbReference>
<dbReference type="GO" id="GO:0005737">
    <property type="term" value="C:cytoplasm"/>
    <property type="evidence" value="ECO:0007669"/>
    <property type="project" value="UniProtKB-SubCell"/>
</dbReference>
<keyword evidence="9" id="KW-0479">Metal-binding</keyword>
<dbReference type="PANTHER" id="PTHR24421">
    <property type="entry name" value="NITRATE/NITRITE SENSOR PROTEIN NARX-RELATED"/>
    <property type="match status" value="1"/>
</dbReference>
<dbReference type="InterPro" id="IPR005467">
    <property type="entry name" value="His_kinase_dom"/>
</dbReference>
<gene>
    <name evidence="16" type="ORF">SAMN05421630_112172</name>
</gene>
<keyword evidence="17" id="KW-1185">Reference proteome</keyword>
<sequence>MFLTVGADSRWRRLFDVLQRWLPILLLGFATVSNLALEGQTWGHRWETLGLVAIAAVLVLLTDTFVPDSWRHPLVSACSFTVLLASASVLMHRDLIFLAFMITGFFRAITLRPRWVMLLGLVATSMLINGIGSGGVLAALSDWPYTYLLIVVVQSGAIAGGYLMAERVVLQNEQRREALAELESALEENAGLHQQLLAQAREAGVLDERQRLSREIHDTLAQGFTGIITQLQAAQESGADPAERQRHLAAASALARENLDEARRAVHALSPEALEGKGLPDALAGIVSRWSERVGVPAEFTTTGAARSMHPEIEATLLRITQEALTNVAKHAEAHRVGLTLSYMEDQVTLDVRDDGRGFDPQRARTSDYAGFGLAGMRHRLRRLAGTLAVETEPGGGTAVSASLPAVAAPGLGR</sequence>
<evidence type="ECO:0000256" key="5">
    <source>
        <dbReference type="ARBA" id="ARBA00017322"/>
    </source>
</evidence>
<evidence type="ECO:0000256" key="10">
    <source>
        <dbReference type="ARBA" id="ARBA00022777"/>
    </source>
</evidence>
<evidence type="ECO:0000256" key="15">
    <source>
        <dbReference type="ARBA" id="ARBA00030800"/>
    </source>
</evidence>
<dbReference type="AlphaFoldDB" id="A0A1G6XMS8"/>
<evidence type="ECO:0000313" key="17">
    <source>
        <dbReference type="Proteomes" id="UP000199494"/>
    </source>
</evidence>
<dbReference type="Gene3D" id="3.30.565.10">
    <property type="entry name" value="Histidine kinase-like ATPase, C-terminal domain"/>
    <property type="match status" value="1"/>
</dbReference>
<accession>A0A1G6XMS8</accession>
<dbReference type="STRING" id="530584.SAMN05421630_112172"/>
<evidence type="ECO:0000256" key="11">
    <source>
        <dbReference type="ARBA" id="ARBA00023004"/>
    </source>
</evidence>
<evidence type="ECO:0000313" key="16">
    <source>
        <dbReference type="EMBL" id="SDD79352.1"/>
    </source>
</evidence>
<dbReference type="GO" id="GO:0051539">
    <property type="term" value="F:4 iron, 4 sulfur cluster binding"/>
    <property type="evidence" value="ECO:0007669"/>
    <property type="project" value="UniProtKB-KW"/>
</dbReference>
<dbReference type="EC" id="2.7.13.3" evidence="4"/>
<dbReference type="Pfam" id="PF07730">
    <property type="entry name" value="HisKA_3"/>
    <property type="match status" value="1"/>
</dbReference>
<dbReference type="GO" id="GO:0046872">
    <property type="term" value="F:metal ion binding"/>
    <property type="evidence" value="ECO:0007669"/>
    <property type="project" value="UniProtKB-KW"/>
</dbReference>
<keyword evidence="11" id="KW-0408">Iron</keyword>
<dbReference type="InterPro" id="IPR004358">
    <property type="entry name" value="Sig_transdc_His_kin-like_C"/>
</dbReference>
<dbReference type="GO" id="GO:0046983">
    <property type="term" value="F:protein dimerization activity"/>
    <property type="evidence" value="ECO:0007669"/>
    <property type="project" value="InterPro"/>
</dbReference>
<comment type="subcellular location">
    <subcellularLocation>
        <location evidence="3">Cytoplasm</location>
    </subcellularLocation>
</comment>
<proteinExistence type="predicted"/>
<evidence type="ECO:0000256" key="13">
    <source>
        <dbReference type="ARBA" id="ARBA00023014"/>
    </source>
</evidence>
<dbReference type="PRINTS" id="PR00344">
    <property type="entry name" value="BCTRLSENSOR"/>
</dbReference>
<keyword evidence="12" id="KW-0902">Two-component regulatory system</keyword>
<organism evidence="16 17">
    <name type="scientific">Prauserella marina</name>
    <dbReference type="NCBI Taxonomy" id="530584"/>
    <lineage>
        <taxon>Bacteria</taxon>
        <taxon>Bacillati</taxon>
        <taxon>Actinomycetota</taxon>
        <taxon>Actinomycetes</taxon>
        <taxon>Pseudonocardiales</taxon>
        <taxon>Pseudonocardiaceae</taxon>
        <taxon>Prauserella</taxon>
    </lineage>
</organism>
<dbReference type="PIRSF" id="PIRSF037434">
    <property type="entry name" value="STHK_ChrS"/>
    <property type="match status" value="1"/>
</dbReference>
<dbReference type="CDD" id="cd16917">
    <property type="entry name" value="HATPase_UhpB-NarQ-NarX-like"/>
    <property type="match status" value="1"/>
</dbReference>
<comment type="function">
    <text evidence="14">Member of the two-component regulatory system NreB/NreC involved in the control of dissimilatory nitrate/nitrite reduction in response to oxygen. NreB functions as a direct oxygen sensor histidine kinase which is autophosphorylated, in the absence of oxygen, probably at the conserved histidine residue, and transfers its phosphate group probably to a conserved aspartate residue of NreC. NreB/NreC activates the expression of the nitrate (narGHJI) and nitrite (nir) reductase operons, as well as the putative nitrate transporter gene narT.</text>
</comment>
<dbReference type="InterPro" id="IPR050482">
    <property type="entry name" value="Sensor_HK_TwoCompSys"/>
</dbReference>
<evidence type="ECO:0000256" key="2">
    <source>
        <dbReference type="ARBA" id="ARBA00001966"/>
    </source>
</evidence>
<name>A0A1G6XMS8_9PSEU</name>
<comment type="cofactor">
    <cofactor evidence="2">
        <name>[4Fe-4S] cluster</name>
        <dbReference type="ChEBI" id="CHEBI:49883"/>
    </cofactor>
</comment>
<dbReference type="InterPro" id="IPR017205">
    <property type="entry name" value="Sig_transdc_His_kinase_ChrS"/>
</dbReference>
<dbReference type="GO" id="GO:0000155">
    <property type="term" value="F:phosphorelay sensor kinase activity"/>
    <property type="evidence" value="ECO:0007669"/>
    <property type="project" value="InterPro"/>
</dbReference>
<dbReference type="InterPro" id="IPR011712">
    <property type="entry name" value="Sig_transdc_His_kin_sub3_dim/P"/>
</dbReference>
<comment type="catalytic activity">
    <reaction evidence="1">
        <text>ATP + protein L-histidine = ADP + protein N-phospho-L-histidine.</text>
        <dbReference type="EC" id="2.7.13.3"/>
    </reaction>
</comment>
<evidence type="ECO:0000256" key="1">
    <source>
        <dbReference type="ARBA" id="ARBA00000085"/>
    </source>
</evidence>
<dbReference type="SUPFAM" id="SSF55874">
    <property type="entry name" value="ATPase domain of HSP90 chaperone/DNA topoisomerase II/histidine kinase"/>
    <property type="match status" value="1"/>
</dbReference>
<evidence type="ECO:0000256" key="6">
    <source>
        <dbReference type="ARBA" id="ARBA00022485"/>
    </source>
</evidence>
<protein>
    <recommendedName>
        <fullName evidence="5">Oxygen sensor histidine kinase NreB</fullName>
        <ecNumber evidence="4">2.7.13.3</ecNumber>
    </recommendedName>
    <alternativeName>
        <fullName evidence="15">Nitrogen regulation protein B</fullName>
    </alternativeName>
</protein>
<evidence type="ECO:0000256" key="3">
    <source>
        <dbReference type="ARBA" id="ARBA00004496"/>
    </source>
</evidence>
<dbReference type="Gene3D" id="1.20.5.1930">
    <property type="match status" value="1"/>
</dbReference>
<dbReference type="Pfam" id="PF02518">
    <property type="entry name" value="HATPase_c"/>
    <property type="match status" value="1"/>
</dbReference>
<reference evidence="16 17" key="1">
    <citation type="submission" date="2016-10" db="EMBL/GenBank/DDBJ databases">
        <authorList>
            <person name="de Groot N.N."/>
        </authorList>
    </citation>
    <scope>NUCLEOTIDE SEQUENCE [LARGE SCALE GENOMIC DNA]</scope>
    <source>
        <strain evidence="16 17">CGMCC 4.5506</strain>
    </source>
</reference>
<dbReference type="Proteomes" id="UP000199494">
    <property type="component" value="Unassembled WGS sequence"/>
</dbReference>
<keyword evidence="8" id="KW-0808">Transferase</keyword>
<keyword evidence="10 16" id="KW-0418">Kinase</keyword>
<evidence type="ECO:0000256" key="8">
    <source>
        <dbReference type="ARBA" id="ARBA00022679"/>
    </source>
</evidence>
<evidence type="ECO:0000256" key="7">
    <source>
        <dbReference type="ARBA" id="ARBA00022490"/>
    </source>
</evidence>